<evidence type="ECO:0000313" key="1">
    <source>
        <dbReference type="EMBL" id="MBE9212423.1"/>
    </source>
</evidence>
<reference evidence="1" key="1">
    <citation type="submission" date="2020-10" db="EMBL/GenBank/DDBJ databases">
        <authorList>
            <person name="Castelo-Branco R."/>
            <person name="Eusebio N."/>
            <person name="Adriana R."/>
            <person name="Vieira A."/>
            <person name="Brugerolle De Fraissinette N."/>
            <person name="Rezende De Castro R."/>
            <person name="Schneider M.P."/>
            <person name="Vasconcelos V."/>
            <person name="Leao P.N."/>
        </authorList>
    </citation>
    <scope>NUCLEOTIDE SEQUENCE</scope>
    <source>
        <strain evidence="1">LEGE 06105</strain>
    </source>
</reference>
<gene>
    <name evidence="1" type="ORF">IQ247_06810</name>
</gene>
<dbReference type="AlphaFoldDB" id="A0A8J7FA27"/>
<organism evidence="1 2">
    <name type="scientific">Plectonema cf. radiosum LEGE 06105</name>
    <dbReference type="NCBI Taxonomy" id="945769"/>
    <lineage>
        <taxon>Bacteria</taxon>
        <taxon>Bacillati</taxon>
        <taxon>Cyanobacteriota</taxon>
        <taxon>Cyanophyceae</taxon>
        <taxon>Oscillatoriophycideae</taxon>
        <taxon>Oscillatoriales</taxon>
        <taxon>Microcoleaceae</taxon>
        <taxon>Plectonema</taxon>
    </lineage>
</organism>
<evidence type="ECO:0000313" key="2">
    <source>
        <dbReference type="Proteomes" id="UP000620559"/>
    </source>
</evidence>
<dbReference type="RefSeq" id="WP_193918365.1">
    <property type="nucleotide sequence ID" value="NZ_JADEWL010000014.1"/>
</dbReference>
<keyword evidence="2" id="KW-1185">Reference proteome</keyword>
<dbReference type="EMBL" id="JADEWL010000014">
    <property type="protein sequence ID" value="MBE9212423.1"/>
    <property type="molecule type" value="Genomic_DNA"/>
</dbReference>
<comment type="caution">
    <text evidence="1">The sequence shown here is derived from an EMBL/GenBank/DDBJ whole genome shotgun (WGS) entry which is preliminary data.</text>
</comment>
<proteinExistence type="predicted"/>
<dbReference type="Proteomes" id="UP000620559">
    <property type="component" value="Unassembled WGS sequence"/>
</dbReference>
<protein>
    <submittedName>
        <fullName evidence="1">Uncharacterized protein</fullName>
    </submittedName>
</protein>
<sequence length="215" mass="24248">MNRLSVKVVIFGLGVMTYIPKVDATIALSPKQLFATPLQAEILSLLTEVDSGISAIATSGWKKFYSNEGNFSIFVPDTSVTNLNSQSEEYSISIYYADTKKSSYIVGYVDYKIDLNKLPLSEVYDNFLKEFLGNEVKLLKQQNIQLGQYSGIEAEYRNENQDIIANIRLFLVGKRLYVLDVSNSKSGDATQFFNSFKLENKIKDNPTKIAIKMFL</sequence>
<accession>A0A8J7FA27</accession>
<name>A0A8J7FA27_9CYAN</name>